<dbReference type="OrthoDB" id="9761045at2"/>
<keyword evidence="5" id="KW-0732">Signal</keyword>
<dbReference type="Gene3D" id="1.50.10.10">
    <property type="match status" value="1"/>
</dbReference>
<dbReference type="SUPFAM" id="SSF49899">
    <property type="entry name" value="Concanavalin A-like lectins/glucanases"/>
    <property type="match status" value="1"/>
</dbReference>
<feature type="region of interest" description="Disordered" evidence="4">
    <location>
        <begin position="315"/>
        <end position="338"/>
    </location>
</feature>
<organism evidence="11 12">
    <name type="scientific">Actinacidiphila rubida</name>
    <dbReference type="NCBI Taxonomy" id="310780"/>
    <lineage>
        <taxon>Bacteria</taxon>
        <taxon>Bacillati</taxon>
        <taxon>Actinomycetota</taxon>
        <taxon>Actinomycetes</taxon>
        <taxon>Kitasatosporales</taxon>
        <taxon>Streptomycetaceae</taxon>
        <taxon>Actinacidiphila</taxon>
    </lineage>
</organism>
<dbReference type="Pfam" id="PF08531">
    <property type="entry name" value="Bac_rhamnosid_N"/>
    <property type="match status" value="1"/>
</dbReference>
<dbReference type="InterPro" id="IPR010496">
    <property type="entry name" value="AL/BT2_dom"/>
</dbReference>
<evidence type="ECO:0000256" key="3">
    <source>
        <dbReference type="ARBA" id="ARBA00022801"/>
    </source>
</evidence>
<evidence type="ECO:0000259" key="7">
    <source>
        <dbReference type="Pfam" id="PF06439"/>
    </source>
</evidence>
<name>A0A1H8SNJ2_9ACTN</name>
<feature type="domain" description="Bacterial alpha-L-rhamnosidase N-terminal" evidence="8">
    <location>
        <begin position="359"/>
        <end position="525"/>
    </location>
</feature>
<dbReference type="Gene3D" id="2.60.40.10">
    <property type="entry name" value="Immunoglobulins"/>
    <property type="match status" value="1"/>
</dbReference>
<dbReference type="GO" id="GO:0030596">
    <property type="term" value="F:alpha-L-rhamnosidase activity"/>
    <property type="evidence" value="ECO:0007669"/>
    <property type="project" value="UniProtKB-EC"/>
</dbReference>
<dbReference type="Proteomes" id="UP000181951">
    <property type="component" value="Unassembled WGS sequence"/>
</dbReference>
<dbReference type="InterPro" id="IPR008928">
    <property type="entry name" value="6-hairpin_glycosidase_sf"/>
</dbReference>
<evidence type="ECO:0000256" key="4">
    <source>
        <dbReference type="SAM" id="MobiDB-lite"/>
    </source>
</evidence>
<feature type="signal peptide" evidence="5">
    <location>
        <begin position="1"/>
        <end position="35"/>
    </location>
</feature>
<dbReference type="Pfam" id="PF17390">
    <property type="entry name" value="Bac_rhamnosid_C"/>
    <property type="match status" value="1"/>
</dbReference>
<dbReference type="InterPro" id="IPR035396">
    <property type="entry name" value="Bac_rhamnosid6H"/>
</dbReference>
<dbReference type="InterPro" id="IPR016007">
    <property type="entry name" value="Alpha_rhamnosid"/>
</dbReference>
<protein>
    <recommendedName>
        <fullName evidence="2">alpha-L-rhamnosidase</fullName>
        <ecNumber evidence="2">3.2.1.40</ecNumber>
    </recommendedName>
</protein>
<dbReference type="Pfam" id="PF05592">
    <property type="entry name" value="Bac_rhamnosid"/>
    <property type="match status" value="1"/>
</dbReference>
<dbReference type="InterPro" id="IPR013737">
    <property type="entry name" value="Bac_rhamnosid_N"/>
</dbReference>
<dbReference type="InterPro" id="IPR035398">
    <property type="entry name" value="Bac_rhamnosid_C"/>
</dbReference>
<dbReference type="InterPro" id="IPR006311">
    <property type="entry name" value="TAT_signal"/>
</dbReference>
<feature type="domain" description="Alpha-L-rhamnosidase concanavalin-like" evidence="6">
    <location>
        <begin position="535"/>
        <end position="635"/>
    </location>
</feature>
<reference evidence="11 12" key="1">
    <citation type="submission" date="2016-10" db="EMBL/GenBank/DDBJ databases">
        <authorList>
            <person name="de Groot N.N."/>
        </authorList>
    </citation>
    <scope>NUCLEOTIDE SEQUENCE [LARGE SCALE GENOMIC DNA]</scope>
    <source>
        <strain evidence="11 12">CGMCC 4.2026</strain>
    </source>
</reference>
<dbReference type="InterPro" id="IPR012341">
    <property type="entry name" value="6hp_glycosidase-like_sf"/>
</dbReference>
<dbReference type="EC" id="3.2.1.40" evidence="2"/>
<evidence type="ECO:0000256" key="5">
    <source>
        <dbReference type="SAM" id="SignalP"/>
    </source>
</evidence>
<evidence type="ECO:0000259" key="6">
    <source>
        <dbReference type="Pfam" id="PF05592"/>
    </source>
</evidence>
<keyword evidence="12" id="KW-1185">Reference proteome</keyword>
<evidence type="ECO:0000313" key="12">
    <source>
        <dbReference type="Proteomes" id="UP000181951"/>
    </source>
</evidence>
<dbReference type="RefSeq" id="WP_075018065.1">
    <property type="nucleotide sequence ID" value="NZ_FODD01000044.1"/>
</dbReference>
<feature type="domain" description="Alpha-L-rhamnosidase six-hairpin glycosidase" evidence="9">
    <location>
        <begin position="640"/>
        <end position="974"/>
    </location>
</feature>
<dbReference type="InterPro" id="IPR008902">
    <property type="entry name" value="Rhamnosid_concanavalin"/>
</dbReference>
<dbReference type="Pfam" id="PF25788">
    <property type="entry name" value="Ig_Rha78A_N"/>
    <property type="match status" value="1"/>
</dbReference>
<dbReference type="PIRSF" id="PIRSF010631">
    <property type="entry name" value="A-rhamnsds"/>
    <property type="match status" value="1"/>
</dbReference>
<feature type="domain" description="Alpha-L-rhamnosidase C-terminal" evidence="10">
    <location>
        <begin position="978"/>
        <end position="1049"/>
    </location>
</feature>
<feature type="domain" description="3-keto-alpha-glucoside-1,2-lyase/3-keto-2-hydroxy-glucal hydratase" evidence="7">
    <location>
        <begin position="170"/>
        <end position="285"/>
    </location>
</feature>
<dbReference type="SUPFAM" id="SSF48208">
    <property type="entry name" value="Six-hairpin glycosidases"/>
    <property type="match status" value="1"/>
</dbReference>
<dbReference type="Pfam" id="PF06439">
    <property type="entry name" value="3keto-disac_hyd"/>
    <property type="match status" value="1"/>
</dbReference>
<dbReference type="InterPro" id="IPR013783">
    <property type="entry name" value="Ig-like_fold"/>
</dbReference>
<proteinExistence type="predicted"/>
<dbReference type="EMBL" id="FODD01000044">
    <property type="protein sequence ID" value="SEO80127.1"/>
    <property type="molecule type" value="Genomic_DNA"/>
</dbReference>
<feature type="chain" id="PRO_5010202025" description="alpha-L-rhamnosidase" evidence="5">
    <location>
        <begin position="36"/>
        <end position="1080"/>
    </location>
</feature>
<dbReference type="Pfam" id="PF17389">
    <property type="entry name" value="Bac_rhamnosid6H"/>
    <property type="match status" value="1"/>
</dbReference>
<evidence type="ECO:0000259" key="9">
    <source>
        <dbReference type="Pfam" id="PF17389"/>
    </source>
</evidence>
<dbReference type="InterPro" id="IPR013320">
    <property type="entry name" value="ConA-like_dom_sf"/>
</dbReference>
<dbReference type="PROSITE" id="PS51318">
    <property type="entry name" value="TAT"/>
    <property type="match status" value="1"/>
</dbReference>
<keyword evidence="3" id="KW-0378">Hydrolase</keyword>
<sequence length="1080" mass="114802">MPRPRPPLLRRRAAALLAAVPVVAAALLTAPSARADSGGLQVRGPVVDGTANPVAVTGRTPRLGWQVSAQRSDELQTAYRILVADSPSRLAPGRADVWDSGKVASAESVSVPYGGPQLAPGHHYYWTVRVWDNHGATSGWSRPATFDTALAGAADWKGAQWITPDRSGTSSWSDFTLDTDFTVKYAAAAVVFRAKDASDYYMWQINTASSPGKVLLRPHVNVGGRFTTLKEVDLSPVITPANAGDRHHLRITADGSTLTTWIDGTQVDTLTDSSLTSGTIGFRSSTTDGRQEDSLYDNLSVHALDGTTLFSDDFSASPDPSFPGTPVTGGQLEPSGDPTLLDRDAAAPMLRTTFTLDRKIADAHAYVYGLGLYELHLNGAKVGDHVLAPANTPYTQRNLYDTYDVTSALRQGSNGVGIWLGTGYGAHFSPYGFRWSGPPQAIMLIHVTYTDGTTADITTDPSWKWSTGPVLADDLYNGETYDARAEQHGWDTGGFDDTAWHPVTTATAPSATLAADTMPPVRVVQDLRPVKVTQPRPGTFVYDFGQNFAGWERIGARGPAGTALTLRTAEELRSDGTLDTTTNRNAASTDTFVLAGTGGTETYEPRFTYHGFRYLEVTGYPGTPTAADVTGRVVHADVASTGSFDSSDALLDQIWQNNRWSMLNNSMSTPTDNPVRDERTPPGMDVQAYHDAAVREFGMDGFYAKYLQDMPPGTALPNDAGNAQQPDMGGDQISLAWTLYEQYGDTDTLAANYPAMRTFVDTNAANVPGHIWPDDHGFGDWCPPYYGPGTNDGMGSPGAGSCFSEVSLVNTALSYLQAVDVAKSAQALGRSDDAAHYTALAADIGQAFNAHFLNSAGDTYGDGRQVTSILPLAFGMVPQDKVAAVGAQLVHTITVTNGGHLDTGIFGTRYLVDALAAIGRVDLATAALDKTDYPGFGFEIAHNATSSWEEWLYSSGMETHDHAMFAGVNASLYTVLGGIRPTSAGYGTVTVAPQVPAGLRHVTVTQDTVRGRITSSWAHDGTAFDLTVTLPANTTAVVRVPLTGAGRAVHAPAGARPAPGSGAGAAAYRVGSGTWHFHVD</sequence>
<evidence type="ECO:0000259" key="10">
    <source>
        <dbReference type="Pfam" id="PF17390"/>
    </source>
</evidence>
<evidence type="ECO:0000313" key="11">
    <source>
        <dbReference type="EMBL" id="SEO80127.1"/>
    </source>
</evidence>
<dbReference type="PANTHER" id="PTHR33307:SF6">
    <property type="entry name" value="ALPHA-RHAMNOSIDASE (EUROFUNG)-RELATED"/>
    <property type="match status" value="1"/>
</dbReference>
<dbReference type="AlphaFoldDB" id="A0A1H8SNJ2"/>
<dbReference type="Gene3D" id="2.60.420.10">
    <property type="entry name" value="Maltose phosphorylase, domain 3"/>
    <property type="match status" value="1"/>
</dbReference>
<accession>A0A1H8SNJ2</accession>
<evidence type="ECO:0000259" key="8">
    <source>
        <dbReference type="Pfam" id="PF08531"/>
    </source>
</evidence>
<comment type="catalytic activity">
    <reaction evidence="1">
        <text>Hydrolysis of terminal non-reducing alpha-L-rhamnose residues in alpha-L-rhamnosides.</text>
        <dbReference type="EC" id="3.2.1.40"/>
    </reaction>
</comment>
<dbReference type="PANTHER" id="PTHR33307">
    <property type="entry name" value="ALPHA-RHAMNOSIDASE (EUROFUNG)"/>
    <property type="match status" value="1"/>
</dbReference>
<evidence type="ECO:0000256" key="1">
    <source>
        <dbReference type="ARBA" id="ARBA00001445"/>
    </source>
</evidence>
<dbReference type="Gene3D" id="2.60.120.560">
    <property type="entry name" value="Exo-inulinase, domain 1"/>
    <property type="match status" value="1"/>
</dbReference>
<evidence type="ECO:0000256" key="2">
    <source>
        <dbReference type="ARBA" id="ARBA00012652"/>
    </source>
</evidence>
<gene>
    <name evidence="11" type="ORF">SAMN05216267_104418</name>
</gene>
<dbReference type="Gene3D" id="2.60.120.260">
    <property type="entry name" value="Galactose-binding domain-like"/>
    <property type="match status" value="2"/>
</dbReference>
<dbReference type="GO" id="GO:0005975">
    <property type="term" value="P:carbohydrate metabolic process"/>
    <property type="evidence" value="ECO:0007669"/>
    <property type="project" value="InterPro"/>
</dbReference>
<dbReference type="STRING" id="310780.SAMN05216267_104418"/>